<name>A0A257SLB6_9PROT</name>
<evidence type="ECO:0000313" key="2">
    <source>
        <dbReference type="Proteomes" id="UP000216779"/>
    </source>
</evidence>
<feature type="non-terminal residue" evidence="1">
    <location>
        <position position="1"/>
    </location>
</feature>
<reference evidence="1 2" key="1">
    <citation type="submission" date="2017-03" db="EMBL/GenBank/DDBJ databases">
        <title>Lifting the veil on microbial sulfur biogeochemistry in mining wastewaters.</title>
        <authorList>
            <person name="Kantor R.S."/>
            <person name="Colenbrander Nelson T."/>
            <person name="Marshall S."/>
            <person name="Bennett D."/>
            <person name="Apte S."/>
            <person name="Camacho D."/>
            <person name="Thomas B.C."/>
            <person name="Warren L.A."/>
            <person name="Banfield J.F."/>
        </authorList>
    </citation>
    <scope>NUCLEOTIDE SEQUENCE [LARGE SCALE GENOMIC DNA]</scope>
    <source>
        <strain evidence="1">21-59-9</strain>
    </source>
</reference>
<dbReference type="AlphaFoldDB" id="A0A257SLB6"/>
<protein>
    <submittedName>
        <fullName evidence="1">Aspartate 1-decarboxylase</fullName>
    </submittedName>
</protein>
<proteinExistence type="predicted"/>
<gene>
    <name evidence="1" type="ORF">B7Z70_12600</name>
</gene>
<evidence type="ECO:0000313" key="1">
    <source>
        <dbReference type="EMBL" id="OYV73959.1"/>
    </source>
</evidence>
<dbReference type="Proteomes" id="UP000216779">
    <property type="component" value="Unassembled WGS sequence"/>
</dbReference>
<comment type="caution">
    <text evidence="1">The sequence shown here is derived from an EMBL/GenBank/DDBJ whole genome shotgun (WGS) entry which is preliminary data.</text>
</comment>
<sequence length="34" mass="3698">AQVSADEAADFQPRLVYVDGSNQIQRIGHQIPSS</sequence>
<organism evidence="1 2">
    <name type="scientific">Acidithiobacillus ferrivorans</name>
    <dbReference type="NCBI Taxonomy" id="160808"/>
    <lineage>
        <taxon>Bacteria</taxon>
        <taxon>Pseudomonadati</taxon>
        <taxon>Pseudomonadota</taxon>
        <taxon>Acidithiobacillia</taxon>
        <taxon>Acidithiobacillales</taxon>
        <taxon>Acidithiobacillaceae</taxon>
        <taxon>Acidithiobacillus</taxon>
    </lineage>
</organism>
<dbReference type="EMBL" id="NCBC01000625">
    <property type="protein sequence ID" value="OYV73959.1"/>
    <property type="molecule type" value="Genomic_DNA"/>
</dbReference>
<accession>A0A257SLB6</accession>